<evidence type="ECO:0000313" key="2">
    <source>
        <dbReference type="Proteomes" id="UP000639772"/>
    </source>
</evidence>
<gene>
    <name evidence="1" type="ORF">HPP92_028268</name>
</gene>
<protein>
    <submittedName>
        <fullName evidence="1">Uncharacterized protein</fullName>
    </submittedName>
</protein>
<name>A0A835P8N5_VANPL</name>
<dbReference type="Proteomes" id="UP000639772">
    <property type="component" value="Unassembled WGS sequence"/>
</dbReference>
<proteinExistence type="predicted"/>
<organism evidence="1 2">
    <name type="scientific">Vanilla planifolia</name>
    <name type="common">Vanilla</name>
    <dbReference type="NCBI Taxonomy" id="51239"/>
    <lineage>
        <taxon>Eukaryota</taxon>
        <taxon>Viridiplantae</taxon>
        <taxon>Streptophyta</taxon>
        <taxon>Embryophyta</taxon>
        <taxon>Tracheophyta</taxon>
        <taxon>Spermatophyta</taxon>
        <taxon>Magnoliopsida</taxon>
        <taxon>Liliopsida</taxon>
        <taxon>Asparagales</taxon>
        <taxon>Orchidaceae</taxon>
        <taxon>Vanilloideae</taxon>
        <taxon>Vanilleae</taxon>
        <taxon>Vanilla</taxon>
    </lineage>
</organism>
<dbReference type="EMBL" id="JADCNM010000445">
    <property type="protein sequence ID" value="KAG0447556.1"/>
    <property type="molecule type" value="Genomic_DNA"/>
</dbReference>
<sequence length="76" mass="8784">MQEGVEVALRLTTWSRIWRKCNLIQAAIIAEPFLFEKFLTGVFSFLEISMSSPLLTVLSGQFLFHDHNKHRDLAHP</sequence>
<comment type="caution">
    <text evidence="1">The sequence shown here is derived from an EMBL/GenBank/DDBJ whole genome shotgun (WGS) entry which is preliminary data.</text>
</comment>
<accession>A0A835P8N5</accession>
<evidence type="ECO:0000313" key="1">
    <source>
        <dbReference type="EMBL" id="KAG0447556.1"/>
    </source>
</evidence>
<reference evidence="1 2" key="1">
    <citation type="journal article" date="2020" name="Nat. Food">
        <title>A phased Vanilla planifolia genome enables genetic improvement of flavour and production.</title>
        <authorList>
            <person name="Hasing T."/>
            <person name="Tang H."/>
            <person name="Brym M."/>
            <person name="Khazi F."/>
            <person name="Huang T."/>
            <person name="Chambers A.H."/>
        </authorList>
    </citation>
    <scope>NUCLEOTIDE SEQUENCE [LARGE SCALE GENOMIC DNA]</scope>
    <source>
        <tissue evidence="1">Leaf</tissue>
    </source>
</reference>
<dbReference type="AlphaFoldDB" id="A0A835P8N5"/>